<feature type="region of interest" description="Disordered" evidence="1">
    <location>
        <begin position="1"/>
        <end position="91"/>
    </location>
</feature>
<dbReference type="AlphaFoldDB" id="A0A6A5Z2N1"/>
<gene>
    <name evidence="3" type="ORF">BDV96DRAFT_648231</name>
</gene>
<protein>
    <submittedName>
        <fullName evidence="3">Uncharacterized protein</fullName>
    </submittedName>
</protein>
<dbReference type="Proteomes" id="UP000799770">
    <property type="component" value="Unassembled WGS sequence"/>
</dbReference>
<feature type="region of interest" description="Disordered" evidence="1">
    <location>
        <begin position="250"/>
        <end position="320"/>
    </location>
</feature>
<sequence>MHFGHTPPQSFITARFPNPKTAHLSPSNVSIATYSTPETMEEALALSSKPPSPLAHQTPTRQPLPRAQSSSWWLHIGKSPTPKQEPRSRKTDEATIITDATNTQPAFESDAFAIHMPTTREPILDPPPVRIKLPPPTQGQVDAYHTYKQKAHYVAQMEYKNQRPPSKIVSYDYAYANTSSQPLELDVSPPSSPPTYSPAGSFPVSPPVPQHGWARARQQVNNSRIVSEPSYISLPRKPVGLGNVRNNTSSGYAHADVGSGARATPSPTPTKIRVRVLPKQRTPVEPEPVQKESWATLFTKPSPQSSTNGSRTPSPTKSNFAYTSPTDTLFGFSLNDITGTAATSKAKVKGTPAKSRWAWLRPAGPRVAKPTATAINSVAAASAKSNSAYVDPFILHGTPVPTHPNTPAASRPSSPKKIIRPAPPLHPSQPAGKFEAGFAKVTSVSSLILKICLFIYALVGLYFVLDAIREAVHALGAPFRCVKFVLGYLWIVGGWLAMVIGKGWDRWGFKIALKGGWKGRWW</sequence>
<dbReference type="OrthoDB" id="3755781at2759"/>
<name>A0A6A5Z2N1_9PLEO</name>
<dbReference type="EMBL" id="ML977328">
    <property type="protein sequence ID" value="KAF2113263.1"/>
    <property type="molecule type" value="Genomic_DNA"/>
</dbReference>
<feature type="region of interest" description="Disordered" evidence="1">
    <location>
        <begin position="181"/>
        <end position="201"/>
    </location>
</feature>
<feature type="compositionally biased region" description="Pro residues" evidence="1">
    <location>
        <begin position="124"/>
        <end position="137"/>
    </location>
</feature>
<evidence type="ECO:0000256" key="1">
    <source>
        <dbReference type="SAM" id="MobiDB-lite"/>
    </source>
</evidence>
<evidence type="ECO:0000256" key="2">
    <source>
        <dbReference type="SAM" id="Phobius"/>
    </source>
</evidence>
<keyword evidence="2" id="KW-0472">Membrane</keyword>
<feature type="transmembrane region" description="Helical" evidence="2">
    <location>
        <begin position="447"/>
        <end position="465"/>
    </location>
</feature>
<evidence type="ECO:0000313" key="4">
    <source>
        <dbReference type="Proteomes" id="UP000799770"/>
    </source>
</evidence>
<organism evidence="3 4">
    <name type="scientific">Lophiotrema nucula</name>
    <dbReference type="NCBI Taxonomy" id="690887"/>
    <lineage>
        <taxon>Eukaryota</taxon>
        <taxon>Fungi</taxon>
        <taxon>Dikarya</taxon>
        <taxon>Ascomycota</taxon>
        <taxon>Pezizomycotina</taxon>
        <taxon>Dothideomycetes</taxon>
        <taxon>Pleosporomycetidae</taxon>
        <taxon>Pleosporales</taxon>
        <taxon>Lophiotremataceae</taxon>
        <taxon>Lophiotrema</taxon>
    </lineage>
</organism>
<feature type="compositionally biased region" description="Polar residues" evidence="1">
    <location>
        <begin position="55"/>
        <end position="72"/>
    </location>
</feature>
<accession>A0A6A5Z2N1</accession>
<keyword evidence="2" id="KW-0812">Transmembrane</keyword>
<feature type="compositionally biased region" description="Polar residues" evidence="1">
    <location>
        <begin position="24"/>
        <end position="38"/>
    </location>
</feature>
<keyword evidence="2" id="KW-1133">Transmembrane helix</keyword>
<proteinExistence type="predicted"/>
<feature type="region of interest" description="Disordered" evidence="1">
    <location>
        <begin position="119"/>
        <end position="138"/>
    </location>
</feature>
<feature type="compositionally biased region" description="Polar residues" evidence="1">
    <location>
        <begin position="299"/>
        <end position="320"/>
    </location>
</feature>
<reference evidence="3" key="1">
    <citation type="journal article" date="2020" name="Stud. Mycol.">
        <title>101 Dothideomycetes genomes: a test case for predicting lifestyles and emergence of pathogens.</title>
        <authorList>
            <person name="Haridas S."/>
            <person name="Albert R."/>
            <person name="Binder M."/>
            <person name="Bloem J."/>
            <person name="Labutti K."/>
            <person name="Salamov A."/>
            <person name="Andreopoulos B."/>
            <person name="Baker S."/>
            <person name="Barry K."/>
            <person name="Bills G."/>
            <person name="Bluhm B."/>
            <person name="Cannon C."/>
            <person name="Castanera R."/>
            <person name="Culley D."/>
            <person name="Daum C."/>
            <person name="Ezra D."/>
            <person name="Gonzalez J."/>
            <person name="Henrissat B."/>
            <person name="Kuo A."/>
            <person name="Liang C."/>
            <person name="Lipzen A."/>
            <person name="Lutzoni F."/>
            <person name="Magnuson J."/>
            <person name="Mondo S."/>
            <person name="Nolan M."/>
            <person name="Ohm R."/>
            <person name="Pangilinan J."/>
            <person name="Park H.-J."/>
            <person name="Ramirez L."/>
            <person name="Alfaro M."/>
            <person name="Sun H."/>
            <person name="Tritt A."/>
            <person name="Yoshinaga Y."/>
            <person name="Zwiers L.-H."/>
            <person name="Turgeon B."/>
            <person name="Goodwin S."/>
            <person name="Spatafora J."/>
            <person name="Crous P."/>
            <person name="Grigoriev I."/>
        </authorList>
    </citation>
    <scope>NUCLEOTIDE SEQUENCE</scope>
    <source>
        <strain evidence="3">CBS 627.86</strain>
    </source>
</reference>
<evidence type="ECO:0000313" key="3">
    <source>
        <dbReference type="EMBL" id="KAF2113263.1"/>
    </source>
</evidence>
<feature type="transmembrane region" description="Helical" evidence="2">
    <location>
        <begin position="485"/>
        <end position="504"/>
    </location>
</feature>
<keyword evidence="4" id="KW-1185">Reference proteome</keyword>